<dbReference type="CDD" id="cd02431">
    <property type="entry name" value="Ferritin_CCC1_C"/>
    <property type="match status" value="1"/>
</dbReference>
<reference evidence="6 7" key="1">
    <citation type="submission" date="2019-08" db="EMBL/GenBank/DDBJ databases">
        <title>In-depth cultivation of the pig gut microbiome towards novel bacterial diversity and tailored functional studies.</title>
        <authorList>
            <person name="Wylensek D."/>
            <person name="Hitch T.C.A."/>
            <person name="Clavel T."/>
        </authorList>
    </citation>
    <scope>NUCLEOTIDE SEQUENCE [LARGE SCALE GENOMIC DNA]</scope>
    <source>
        <strain evidence="6 7">NM-380-WT-3C1</strain>
    </source>
</reference>
<keyword evidence="2 5" id="KW-0812">Transmembrane</keyword>
<dbReference type="GO" id="GO:0030026">
    <property type="term" value="P:intracellular manganese ion homeostasis"/>
    <property type="evidence" value="ECO:0007669"/>
    <property type="project" value="InterPro"/>
</dbReference>
<name>A0A7X2TSM3_9SPIO</name>
<evidence type="ECO:0000256" key="4">
    <source>
        <dbReference type="ARBA" id="ARBA00023136"/>
    </source>
</evidence>
<accession>A0A7X2TSM3</accession>
<evidence type="ECO:0000256" key="1">
    <source>
        <dbReference type="ARBA" id="ARBA00004127"/>
    </source>
</evidence>
<dbReference type="InterPro" id="IPR009078">
    <property type="entry name" value="Ferritin-like_SF"/>
</dbReference>
<evidence type="ECO:0000256" key="5">
    <source>
        <dbReference type="SAM" id="Phobius"/>
    </source>
</evidence>
<dbReference type="CDD" id="cd01044">
    <property type="entry name" value="Ferritin_CCC1_N"/>
    <property type="match status" value="1"/>
</dbReference>
<evidence type="ECO:0000256" key="3">
    <source>
        <dbReference type="ARBA" id="ARBA00022989"/>
    </source>
</evidence>
<dbReference type="GO" id="GO:0005384">
    <property type="term" value="F:manganese ion transmembrane transporter activity"/>
    <property type="evidence" value="ECO:0007669"/>
    <property type="project" value="InterPro"/>
</dbReference>
<dbReference type="Pfam" id="PF01988">
    <property type="entry name" value="VIT1"/>
    <property type="match status" value="1"/>
</dbReference>
<organism evidence="6 7">
    <name type="scientific">Bullifex porci</name>
    <dbReference type="NCBI Taxonomy" id="2606638"/>
    <lineage>
        <taxon>Bacteria</taxon>
        <taxon>Pseudomonadati</taxon>
        <taxon>Spirochaetota</taxon>
        <taxon>Spirochaetia</taxon>
        <taxon>Spirochaetales</taxon>
        <taxon>Spirochaetaceae</taxon>
        <taxon>Bullifex</taxon>
    </lineage>
</organism>
<dbReference type="AlphaFoldDB" id="A0A7X2TSM3"/>
<dbReference type="EMBL" id="VUNN01000026">
    <property type="protein sequence ID" value="MSU07118.1"/>
    <property type="molecule type" value="Genomic_DNA"/>
</dbReference>
<keyword evidence="4 5" id="KW-0472">Membrane</keyword>
<feature type="transmembrane region" description="Helical" evidence="5">
    <location>
        <begin position="264"/>
        <end position="285"/>
    </location>
</feature>
<gene>
    <name evidence="6" type="ORF">FYJ80_10130</name>
</gene>
<comment type="subcellular location">
    <subcellularLocation>
        <location evidence="1">Endomembrane system</location>
        <topology evidence="1">Multi-pass membrane protein</topology>
    </subcellularLocation>
</comment>
<dbReference type="GO" id="GO:0012505">
    <property type="term" value="C:endomembrane system"/>
    <property type="evidence" value="ECO:0007669"/>
    <property type="project" value="UniProtKB-SubCell"/>
</dbReference>
<keyword evidence="7" id="KW-1185">Reference proteome</keyword>
<evidence type="ECO:0000313" key="6">
    <source>
        <dbReference type="EMBL" id="MSU07118.1"/>
    </source>
</evidence>
<feature type="transmembrane region" description="Helical" evidence="5">
    <location>
        <begin position="230"/>
        <end position="252"/>
    </location>
</feature>
<feature type="transmembrane region" description="Helical" evidence="5">
    <location>
        <begin position="169"/>
        <end position="192"/>
    </location>
</feature>
<dbReference type="SUPFAM" id="SSF47240">
    <property type="entry name" value="Ferritin-like"/>
    <property type="match status" value="1"/>
</dbReference>
<feature type="transmembrane region" description="Helical" evidence="5">
    <location>
        <begin position="204"/>
        <end position="224"/>
    </location>
</feature>
<dbReference type="InterPro" id="IPR039376">
    <property type="entry name" value="Ferritin_CCC1_N"/>
</dbReference>
<sequence length="293" mass="32661">MEKQLSKKIKELVLGFQINELTEALVYERIATFVKDEKDKQTLLRIAADERCHAEVWKSYTKEAVKPKMGQVRKWTLLARIFGYTFALKKMENGEKGATKAYDEISKEIPEAKKISEDEDRHERELLQILDEERLKYVGSMVLGLSDALVEISGTLAGLTFALQNNKLIALSGLITGISATLSMGSSEYLSAKSDGEEKPFKSALYTGIAYVITVTLMILPYLLLPSSMFMVSLSIMLLTVVLIIAGFSYYVAVAKELSFKKRFIEMAGISLSVSAISFIIGILVKQFLGIDI</sequence>
<comment type="caution">
    <text evidence="6">The sequence shown here is derived from an EMBL/GenBank/DDBJ whole genome shotgun (WGS) entry which is preliminary data.</text>
</comment>
<proteinExistence type="predicted"/>
<evidence type="ECO:0000256" key="2">
    <source>
        <dbReference type="ARBA" id="ARBA00022692"/>
    </source>
</evidence>
<dbReference type="RefSeq" id="WP_154426566.1">
    <property type="nucleotide sequence ID" value="NZ_JAQYGB010000021.1"/>
</dbReference>
<protein>
    <submittedName>
        <fullName evidence="6">Rubrerythrin family protein</fullName>
    </submittedName>
</protein>
<dbReference type="Proteomes" id="UP000460549">
    <property type="component" value="Unassembled WGS sequence"/>
</dbReference>
<keyword evidence="3 5" id="KW-1133">Transmembrane helix</keyword>
<dbReference type="InterPro" id="IPR008217">
    <property type="entry name" value="Ccc1_fam"/>
</dbReference>
<evidence type="ECO:0000313" key="7">
    <source>
        <dbReference type="Proteomes" id="UP000460549"/>
    </source>
</evidence>